<dbReference type="HOGENOM" id="CLU_000288_138_0_1"/>
<dbReference type="EMBL" id="KN833693">
    <property type="protein sequence ID" value="KIK28181.1"/>
    <property type="molecule type" value="Genomic_DNA"/>
</dbReference>
<reference evidence="2 3" key="1">
    <citation type="submission" date="2014-04" db="EMBL/GenBank/DDBJ databases">
        <authorList>
            <consortium name="DOE Joint Genome Institute"/>
            <person name="Kuo A."/>
            <person name="Kohler A."/>
            <person name="Costa M.D."/>
            <person name="Nagy L.G."/>
            <person name="Floudas D."/>
            <person name="Copeland A."/>
            <person name="Barry K.W."/>
            <person name="Cichocki N."/>
            <person name="Veneault-Fourrey C."/>
            <person name="LaButti K."/>
            <person name="Lindquist E.A."/>
            <person name="Lipzen A."/>
            <person name="Lundell T."/>
            <person name="Morin E."/>
            <person name="Murat C."/>
            <person name="Sun H."/>
            <person name="Tunlid A."/>
            <person name="Henrissat B."/>
            <person name="Grigoriev I.V."/>
            <person name="Hibbett D.S."/>
            <person name="Martin F."/>
            <person name="Nordberg H.P."/>
            <person name="Cantor M.N."/>
            <person name="Hua S.X."/>
        </authorList>
    </citation>
    <scope>NUCLEOTIDE SEQUENCE [LARGE SCALE GENOMIC DNA]</scope>
    <source>
        <strain evidence="2 3">441</strain>
    </source>
</reference>
<name>A0A0C9ZFU7_9AGAM</name>
<organism evidence="2 3">
    <name type="scientific">Pisolithus microcarpus 441</name>
    <dbReference type="NCBI Taxonomy" id="765257"/>
    <lineage>
        <taxon>Eukaryota</taxon>
        <taxon>Fungi</taxon>
        <taxon>Dikarya</taxon>
        <taxon>Basidiomycota</taxon>
        <taxon>Agaricomycotina</taxon>
        <taxon>Agaricomycetes</taxon>
        <taxon>Agaricomycetidae</taxon>
        <taxon>Boletales</taxon>
        <taxon>Sclerodermatineae</taxon>
        <taxon>Pisolithaceae</taxon>
        <taxon>Pisolithus</taxon>
    </lineage>
</organism>
<dbReference type="AlphaFoldDB" id="A0A0C9ZFU7"/>
<dbReference type="PANTHER" id="PTHR10622:SF10">
    <property type="entry name" value="HET DOMAIN-CONTAINING PROTEIN"/>
    <property type="match status" value="1"/>
</dbReference>
<evidence type="ECO:0000313" key="2">
    <source>
        <dbReference type="EMBL" id="KIK28181.1"/>
    </source>
</evidence>
<evidence type="ECO:0000313" key="3">
    <source>
        <dbReference type="Proteomes" id="UP000054018"/>
    </source>
</evidence>
<dbReference type="PANTHER" id="PTHR10622">
    <property type="entry name" value="HET DOMAIN-CONTAINING PROTEIN"/>
    <property type="match status" value="1"/>
</dbReference>
<protein>
    <recommendedName>
        <fullName evidence="1">Heterokaryon incompatibility domain-containing protein</fullName>
    </recommendedName>
</protein>
<feature type="domain" description="Heterokaryon incompatibility" evidence="1">
    <location>
        <begin position="20"/>
        <end position="110"/>
    </location>
</feature>
<dbReference type="OrthoDB" id="2727312at2759"/>
<gene>
    <name evidence="2" type="ORF">PISMIDRAFT_57036</name>
</gene>
<reference evidence="3" key="2">
    <citation type="submission" date="2015-01" db="EMBL/GenBank/DDBJ databases">
        <title>Evolutionary Origins and Diversification of the Mycorrhizal Mutualists.</title>
        <authorList>
            <consortium name="DOE Joint Genome Institute"/>
            <consortium name="Mycorrhizal Genomics Consortium"/>
            <person name="Kohler A."/>
            <person name="Kuo A."/>
            <person name="Nagy L.G."/>
            <person name="Floudas D."/>
            <person name="Copeland A."/>
            <person name="Barry K.W."/>
            <person name="Cichocki N."/>
            <person name="Veneault-Fourrey C."/>
            <person name="LaButti K."/>
            <person name="Lindquist E.A."/>
            <person name="Lipzen A."/>
            <person name="Lundell T."/>
            <person name="Morin E."/>
            <person name="Murat C."/>
            <person name="Riley R."/>
            <person name="Ohm R."/>
            <person name="Sun H."/>
            <person name="Tunlid A."/>
            <person name="Henrissat B."/>
            <person name="Grigoriev I.V."/>
            <person name="Hibbett D.S."/>
            <person name="Martin F."/>
        </authorList>
    </citation>
    <scope>NUCLEOTIDE SEQUENCE [LARGE SCALE GENOMIC DNA]</scope>
    <source>
        <strain evidence="3">441</strain>
    </source>
</reference>
<dbReference type="InterPro" id="IPR010730">
    <property type="entry name" value="HET"/>
</dbReference>
<keyword evidence="3" id="KW-1185">Reference proteome</keyword>
<dbReference type="Proteomes" id="UP000054018">
    <property type="component" value="Unassembled WGS sequence"/>
</dbReference>
<accession>A0A0C9ZFU7</accession>
<feature type="non-terminal residue" evidence="2">
    <location>
        <position position="258"/>
    </location>
</feature>
<sequence length="258" mass="29510">MYLLNAETQHLEDVHEQRPYAILSHAWQNGERDYFQQIGTRSVRLEPGYEKVEMCCRLAQQDGLDYVWIDTCCADANSRGAHSESRMSAYTWFQNAQVCYTYLNDVDGDEDPKEKRSQFRESRWFKRSWTLQELLAPKHVVFFAKDWTMIGTKAGLSSVISAITGIHKDALAYPERVPHFSVATRLSWAKGRTSTKGEDKVYALMGLFGVNLPIVYEDGQKEAVRKTFLKLQNKIMETTDDQSIFAWCPATGAPVSSE</sequence>
<proteinExistence type="predicted"/>
<dbReference type="Pfam" id="PF06985">
    <property type="entry name" value="HET"/>
    <property type="match status" value="1"/>
</dbReference>
<evidence type="ECO:0000259" key="1">
    <source>
        <dbReference type="Pfam" id="PF06985"/>
    </source>
</evidence>
<dbReference type="STRING" id="765257.A0A0C9ZFU7"/>